<sequence length="136" mass="16083">MFKIYEIKERGMEKIVSLPWQTMKKQPLEITLAKKAKNGDSHAFTELYKIYKVYLYKFAYSYIKDENKALDILQECAYKGFLNVHKLKNPSIFKTWITRILINVAIDYVKKDRNIIYLEDDSILVCSESNISGYCF</sequence>
<reference evidence="5 6" key="1">
    <citation type="submission" date="2019-10" db="EMBL/GenBank/DDBJ databases">
        <title>The Genome Sequence of Clostridium tarantellae Isolated from Fish Brain.</title>
        <authorList>
            <person name="Bano L."/>
            <person name="Kiel M."/>
            <person name="Sales G."/>
            <person name="Doxey A.C."/>
            <person name="Mansfield M.J."/>
            <person name="Schiavone M."/>
            <person name="Rossetto O."/>
            <person name="Pirazzini M."/>
            <person name="Dobrindt U."/>
            <person name="Montecucco C."/>
        </authorList>
    </citation>
    <scope>NUCLEOTIDE SEQUENCE [LARGE SCALE GENOMIC DNA]</scope>
    <source>
        <strain evidence="5 6">DSM 3997</strain>
    </source>
</reference>
<evidence type="ECO:0000259" key="4">
    <source>
        <dbReference type="Pfam" id="PF04542"/>
    </source>
</evidence>
<dbReference type="Gene3D" id="1.10.1740.10">
    <property type="match status" value="1"/>
</dbReference>
<dbReference type="SUPFAM" id="SSF88946">
    <property type="entry name" value="Sigma2 domain of RNA polymerase sigma factors"/>
    <property type="match status" value="1"/>
</dbReference>
<dbReference type="PANTHER" id="PTHR43133:SF51">
    <property type="entry name" value="RNA POLYMERASE SIGMA FACTOR"/>
    <property type="match status" value="1"/>
</dbReference>
<keyword evidence="1" id="KW-0805">Transcription regulation</keyword>
<dbReference type="InterPro" id="IPR039425">
    <property type="entry name" value="RNA_pol_sigma-70-like"/>
</dbReference>
<dbReference type="OrthoDB" id="9782703at2"/>
<dbReference type="GO" id="GO:0006352">
    <property type="term" value="P:DNA-templated transcription initiation"/>
    <property type="evidence" value="ECO:0007669"/>
    <property type="project" value="InterPro"/>
</dbReference>
<dbReference type="GO" id="GO:0016987">
    <property type="term" value="F:sigma factor activity"/>
    <property type="evidence" value="ECO:0007669"/>
    <property type="project" value="UniProtKB-KW"/>
</dbReference>
<evidence type="ECO:0000256" key="2">
    <source>
        <dbReference type="ARBA" id="ARBA00023082"/>
    </source>
</evidence>
<evidence type="ECO:0000256" key="1">
    <source>
        <dbReference type="ARBA" id="ARBA00023015"/>
    </source>
</evidence>
<evidence type="ECO:0000256" key="3">
    <source>
        <dbReference type="ARBA" id="ARBA00023163"/>
    </source>
</evidence>
<dbReference type="Pfam" id="PF04542">
    <property type="entry name" value="Sigma70_r2"/>
    <property type="match status" value="1"/>
</dbReference>
<organism evidence="5 6">
    <name type="scientific">Clostridium tarantellae</name>
    <dbReference type="NCBI Taxonomy" id="39493"/>
    <lineage>
        <taxon>Bacteria</taxon>
        <taxon>Bacillati</taxon>
        <taxon>Bacillota</taxon>
        <taxon>Clostridia</taxon>
        <taxon>Eubacteriales</taxon>
        <taxon>Clostridiaceae</taxon>
        <taxon>Clostridium</taxon>
    </lineage>
</organism>
<keyword evidence="3" id="KW-0804">Transcription</keyword>
<evidence type="ECO:0000313" key="5">
    <source>
        <dbReference type="EMBL" id="MPQ44816.1"/>
    </source>
</evidence>
<dbReference type="InterPro" id="IPR007627">
    <property type="entry name" value="RNA_pol_sigma70_r2"/>
</dbReference>
<dbReference type="EMBL" id="WHJC01000325">
    <property type="protein sequence ID" value="MPQ44816.1"/>
    <property type="molecule type" value="Genomic_DNA"/>
</dbReference>
<dbReference type="Proteomes" id="UP000430345">
    <property type="component" value="Unassembled WGS sequence"/>
</dbReference>
<protein>
    <recommendedName>
        <fullName evidence="4">RNA polymerase sigma-70 region 2 domain-containing protein</fullName>
    </recommendedName>
</protein>
<dbReference type="PANTHER" id="PTHR43133">
    <property type="entry name" value="RNA POLYMERASE ECF-TYPE SIGMA FACTO"/>
    <property type="match status" value="1"/>
</dbReference>
<keyword evidence="2" id="KW-0731">Sigma factor</keyword>
<name>A0A6I1MMU7_9CLOT</name>
<evidence type="ECO:0000313" key="6">
    <source>
        <dbReference type="Proteomes" id="UP000430345"/>
    </source>
</evidence>
<accession>A0A6I1MMU7</accession>
<keyword evidence="6" id="KW-1185">Reference proteome</keyword>
<gene>
    <name evidence="5" type="ORF">GBZ86_13830</name>
</gene>
<feature type="domain" description="RNA polymerase sigma-70 region 2" evidence="4">
    <location>
        <begin position="47"/>
        <end position="113"/>
    </location>
</feature>
<dbReference type="AlphaFoldDB" id="A0A6I1MMU7"/>
<dbReference type="InterPro" id="IPR013325">
    <property type="entry name" value="RNA_pol_sigma_r2"/>
</dbReference>
<comment type="caution">
    <text evidence="5">The sequence shown here is derived from an EMBL/GenBank/DDBJ whole genome shotgun (WGS) entry which is preliminary data.</text>
</comment>
<proteinExistence type="predicted"/>